<dbReference type="PANTHER" id="PTHR23050">
    <property type="entry name" value="CALCIUM BINDING PROTEIN"/>
    <property type="match status" value="1"/>
</dbReference>
<accession>A0A8D0GF40</accession>
<evidence type="ECO:0000256" key="3">
    <source>
        <dbReference type="ARBA" id="ARBA00022837"/>
    </source>
</evidence>
<reference evidence="5" key="2">
    <citation type="submission" date="2025-09" db="UniProtKB">
        <authorList>
            <consortium name="Ensembl"/>
        </authorList>
    </citation>
    <scope>IDENTIFICATION</scope>
</reference>
<evidence type="ECO:0000259" key="4">
    <source>
        <dbReference type="PROSITE" id="PS50222"/>
    </source>
</evidence>
<dbReference type="Pfam" id="PF13499">
    <property type="entry name" value="EF-hand_7"/>
    <property type="match status" value="1"/>
</dbReference>
<dbReference type="InterPro" id="IPR002048">
    <property type="entry name" value="EF_hand_dom"/>
</dbReference>
<evidence type="ECO:0000313" key="6">
    <source>
        <dbReference type="Proteomes" id="UP000694392"/>
    </source>
</evidence>
<evidence type="ECO:0000313" key="5">
    <source>
        <dbReference type="Ensembl" id="ENSSPUP00000007378.1"/>
    </source>
</evidence>
<dbReference type="SUPFAM" id="SSF47473">
    <property type="entry name" value="EF-hand"/>
    <property type="match status" value="1"/>
</dbReference>
<keyword evidence="3" id="KW-0106">Calcium</keyword>
<sequence length="73" mass="8507">SEIDSREEILKAFKLFEDIRSRKISFKNLKRVAEEIGEKLTDEELQEMIDEADADGDGEVNEQEFLQIMKKTS</sequence>
<dbReference type="InterPro" id="IPR050145">
    <property type="entry name" value="Centrin_CML-like"/>
</dbReference>
<dbReference type="Proteomes" id="UP000694392">
    <property type="component" value="Unplaced"/>
</dbReference>
<dbReference type="GO" id="GO:0005509">
    <property type="term" value="F:calcium ion binding"/>
    <property type="evidence" value="ECO:0007669"/>
    <property type="project" value="InterPro"/>
</dbReference>
<reference evidence="5" key="1">
    <citation type="submission" date="2025-08" db="UniProtKB">
        <authorList>
            <consortium name="Ensembl"/>
        </authorList>
    </citation>
    <scope>IDENTIFICATION</scope>
</reference>
<dbReference type="InterPro" id="IPR011992">
    <property type="entry name" value="EF-hand-dom_pair"/>
</dbReference>
<feature type="domain" description="EF-hand" evidence="4">
    <location>
        <begin position="40"/>
        <end position="73"/>
    </location>
</feature>
<dbReference type="GeneTree" id="ENSGT00940000157209"/>
<protein>
    <recommendedName>
        <fullName evidence="4">EF-hand domain-containing protein</fullName>
    </recommendedName>
</protein>
<dbReference type="Ensembl" id="ENSSPUT00000007863.1">
    <property type="protein sequence ID" value="ENSSPUP00000007378.1"/>
    <property type="gene ID" value="ENSSPUG00000005710.1"/>
</dbReference>
<proteinExistence type="predicted"/>
<dbReference type="PROSITE" id="PS50222">
    <property type="entry name" value="EF_HAND_2"/>
    <property type="match status" value="1"/>
</dbReference>
<dbReference type="SMART" id="SM00054">
    <property type="entry name" value="EFh"/>
    <property type="match status" value="2"/>
</dbReference>
<keyword evidence="6" id="KW-1185">Reference proteome</keyword>
<dbReference type="PROSITE" id="PS00018">
    <property type="entry name" value="EF_HAND_1"/>
    <property type="match status" value="1"/>
</dbReference>
<dbReference type="CDD" id="cd00051">
    <property type="entry name" value="EFh"/>
    <property type="match status" value="1"/>
</dbReference>
<evidence type="ECO:0000256" key="1">
    <source>
        <dbReference type="ARBA" id="ARBA00022723"/>
    </source>
</evidence>
<keyword evidence="2" id="KW-0677">Repeat</keyword>
<organism evidence="5 6">
    <name type="scientific">Sphenodon punctatus</name>
    <name type="common">Tuatara</name>
    <name type="synonym">Hatteria punctata</name>
    <dbReference type="NCBI Taxonomy" id="8508"/>
    <lineage>
        <taxon>Eukaryota</taxon>
        <taxon>Metazoa</taxon>
        <taxon>Chordata</taxon>
        <taxon>Craniata</taxon>
        <taxon>Vertebrata</taxon>
        <taxon>Euteleostomi</taxon>
        <taxon>Lepidosauria</taxon>
        <taxon>Sphenodontia</taxon>
        <taxon>Sphenodontidae</taxon>
        <taxon>Sphenodon</taxon>
    </lineage>
</organism>
<name>A0A8D0GF40_SPHPU</name>
<keyword evidence="1" id="KW-0479">Metal-binding</keyword>
<dbReference type="Gene3D" id="1.10.238.10">
    <property type="entry name" value="EF-hand"/>
    <property type="match status" value="1"/>
</dbReference>
<dbReference type="InterPro" id="IPR018247">
    <property type="entry name" value="EF_Hand_1_Ca_BS"/>
</dbReference>
<evidence type="ECO:0000256" key="2">
    <source>
        <dbReference type="ARBA" id="ARBA00022737"/>
    </source>
</evidence>
<dbReference type="FunFam" id="1.10.238.10:FF:000077">
    <property type="entry name" value="Centrin 1"/>
    <property type="match status" value="1"/>
</dbReference>
<dbReference type="AlphaFoldDB" id="A0A8D0GF40"/>